<dbReference type="GO" id="GO:0003676">
    <property type="term" value="F:nucleic acid binding"/>
    <property type="evidence" value="ECO:0007669"/>
    <property type="project" value="InterPro"/>
</dbReference>
<feature type="compositionally biased region" description="Low complexity" evidence="3">
    <location>
        <begin position="1"/>
        <end position="11"/>
    </location>
</feature>
<dbReference type="InterPro" id="IPR045735">
    <property type="entry name" value="Spore_III_AA_AAA+_ATPase"/>
</dbReference>
<dbReference type="CDD" id="cd00009">
    <property type="entry name" value="AAA"/>
    <property type="match status" value="1"/>
</dbReference>
<evidence type="ECO:0000256" key="1">
    <source>
        <dbReference type="ARBA" id="ARBA00022741"/>
    </source>
</evidence>
<comment type="caution">
    <text evidence="5">The sequence shown here is derived from an EMBL/GenBank/DDBJ whole genome shotgun (WGS) entry which is preliminary data.</text>
</comment>
<feature type="compositionally biased region" description="Pro residues" evidence="3">
    <location>
        <begin position="12"/>
        <end position="26"/>
    </location>
</feature>
<keyword evidence="1" id="KW-0547">Nucleotide-binding</keyword>
<dbReference type="InterPro" id="IPR003593">
    <property type="entry name" value="AAA+_ATPase"/>
</dbReference>
<protein>
    <recommendedName>
        <fullName evidence="4">AAA+ ATPase domain-containing protein</fullName>
    </recommendedName>
</protein>
<organism evidence="5 6">
    <name type="scientific">Pythium oligandrum</name>
    <name type="common">Mycoparasitic fungus</name>
    <dbReference type="NCBI Taxonomy" id="41045"/>
    <lineage>
        <taxon>Eukaryota</taxon>
        <taxon>Sar</taxon>
        <taxon>Stramenopiles</taxon>
        <taxon>Oomycota</taxon>
        <taxon>Peronosporomycetes</taxon>
        <taxon>Pythiales</taxon>
        <taxon>Pythiaceae</taxon>
        <taxon>Pythium</taxon>
    </lineage>
</organism>
<evidence type="ECO:0000313" key="6">
    <source>
        <dbReference type="Proteomes" id="UP000794436"/>
    </source>
</evidence>
<dbReference type="Pfam" id="PF19568">
    <property type="entry name" value="Spore_III_AA"/>
    <property type="match status" value="1"/>
</dbReference>
<dbReference type="InterPro" id="IPR027417">
    <property type="entry name" value="P-loop_NTPase"/>
</dbReference>
<dbReference type="Gene3D" id="3.40.50.300">
    <property type="entry name" value="P-loop containing nucleotide triphosphate hydrolases"/>
    <property type="match status" value="1"/>
</dbReference>
<name>A0A8K1CE61_PYTOL</name>
<dbReference type="PANTHER" id="PTHR20953">
    <property type="entry name" value="KINASE-RELATED"/>
    <property type="match status" value="1"/>
</dbReference>
<sequence length="624" mass="69814">MPSRAPSKSPSRPSPPPPPPPSPAPPKFQYFTAECKQKTINELKSLLSSNIYVGVHWQFHDATLVTLTIVWPKTLNQAPWIFHVSVMKPNLVHEIVETIFEDSAATKIVYALHNAVCALSANASTQLTPSDVLDLELFYEHHVNPSVRDASILTIAQHCVKGTNLLFKEALTQHLERDRDAWTRPLLSHKLLNYTVECAQLYLACYEQFIQSKYNNAERAELCGMTTRRWQYAFDTQGERRIWFDEENDRRTRSLECLGTVDRVHQVVPALQLQCELASLLALLPSRFRDVITGIDDYQHRLVDVCLDVGRIPCVYTGPRERVALVSAEDVKVEKGLVSMEELTELFNTLGGEGKIGDDNRAGIDRQLHRISVMRSKTQEIYGLTLRVGRTLMHASNMLLDLLLSEEHRQKSVLFLGRPGSGKTTLIRDVTRCISESGENVCIIDTSNEIGGDGLVPHPCIGWARRMMVRSLDEQASVMVECVQNHTVETLVVDEIGRKNEVLAAGTVRQRGPRLIASAHGDFRSLIRNSDLKGLIGGVQSVTVGDAEAKKKPGLGKVQSQRSGAPIFDVIVELDEVCRGRCRIIWNVANAVDDVLSGQPYAYETREQSTKYRGVQVPPREAKQ</sequence>
<evidence type="ECO:0000256" key="2">
    <source>
        <dbReference type="ARBA" id="ARBA00022840"/>
    </source>
</evidence>
<proteinExistence type="predicted"/>
<evidence type="ECO:0000313" key="5">
    <source>
        <dbReference type="EMBL" id="TMW61540.1"/>
    </source>
</evidence>
<evidence type="ECO:0000256" key="3">
    <source>
        <dbReference type="SAM" id="MobiDB-lite"/>
    </source>
</evidence>
<dbReference type="InterPro" id="IPR036397">
    <property type="entry name" value="RNaseH_sf"/>
</dbReference>
<feature type="region of interest" description="Disordered" evidence="3">
    <location>
        <begin position="1"/>
        <end position="27"/>
    </location>
</feature>
<dbReference type="Gene3D" id="3.30.420.10">
    <property type="entry name" value="Ribonuclease H-like superfamily/Ribonuclease H"/>
    <property type="match status" value="1"/>
</dbReference>
<dbReference type="Proteomes" id="UP000794436">
    <property type="component" value="Unassembled WGS sequence"/>
</dbReference>
<gene>
    <name evidence="5" type="ORF">Poli38472_012731</name>
</gene>
<dbReference type="AlphaFoldDB" id="A0A8K1CE61"/>
<dbReference type="PANTHER" id="PTHR20953:SF3">
    <property type="entry name" value="P-LOOP CONTAINING NUCLEOSIDE TRIPHOSPHATE HYDROLASES SUPERFAMILY PROTEIN"/>
    <property type="match status" value="1"/>
</dbReference>
<evidence type="ECO:0000259" key="4">
    <source>
        <dbReference type="SMART" id="SM00382"/>
    </source>
</evidence>
<accession>A0A8K1CE61</accession>
<dbReference type="OrthoDB" id="26838at2759"/>
<feature type="domain" description="AAA+ ATPase" evidence="4">
    <location>
        <begin position="409"/>
        <end position="531"/>
    </location>
</feature>
<dbReference type="SMART" id="SM00382">
    <property type="entry name" value="AAA"/>
    <property type="match status" value="1"/>
</dbReference>
<reference evidence="5" key="1">
    <citation type="submission" date="2019-03" db="EMBL/GenBank/DDBJ databases">
        <title>Long read genome sequence of the mycoparasitic Pythium oligandrum ATCC 38472 isolated from sugarbeet rhizosphere.</title>
        <authorList>
            <person name="Gaulin E."/>
        </authorList>
    </citation>
    <scope>NUCLEOTIDE SEQUENCE</scope>
    <source>
        <strain evidence="5">ATCC 38472_TT</strain>
    </source>
</reference>
<keyword evidence="6" id="KW-1185">Reference proteome</keyword>
<dbReference type="SUPFAM" id="SSF52540">
    <property type="entry name" value="P-loop containing nucleoside triphosphate hydrolases"/>
    <property type="match status" value="1"/>
</dbReference>
<dbReference type="GO" id="GO:0005524">
    <property type="term" value="F:ATP binding"/>
    <property type="evidence" value="ECO:0007669"/>
    <property type="project" value="UniProtKB-KW"/>
</dbReference>
<keyword evidence="2" id="KW-0067">ATP-binding</keyword>
<dbReference type="EMBL" id="SPLM01000076">
    <property type="protein sequence ID" value="TMW61540.1"/>
    <property type="molecule type" value="Genomic_DNA"/>
</dbReference>